<feature type="region of interest" description="Disordered" evidence="1">
    <location>
        <begin position="353"/>
        <end position="380"/>
    </location>
</feature>
<gene>
    <name evidence="3" type="ORF">LY79DRAFT_278483</name>
</gene>
<dbReference type="Proteomes" id="UP001230504">
    <property type="component" value="Unassembled WGS sequence"/>
</dbReference>
<dbReference type="GeneID" id="85436333"/>
<dbReference type="RefSeq" id="XP_060412134.1">
    <property type="nucleotide sequence ID" value="XM_060552093.1"/>
</dbReference>
<proteinExistence type="predicted"/>
<feature type="compositionally biased region" description="Acidic residues" evidence="1">
    <location>
        <begin position="242"/>
        <end position="265"/>
    </location>
</feature>
<dbReference type="AlphaFoldDB" id="A0AAD8V198"/>
<protein>
    <submittedName>
        <fullName evidence="3">Heterokaryon incompatibility protein</fullName>
    </submittedName>
</protein>
<feature type="compositionally biased region" description="Polar residues" evidence="1">
    <location>
        <begin position="304"/>
        <end position="314"/>
    </location>
</feature>
<feature type="domain" description="Heterokaryon incompatibility" evidence="2">
    <location>
        <begin position="52"/>
        <end position="150"/>
    </location>
</feature>
<comment type="caution">
    <text evidence="3">The sequence shown here is derived from an EMBL/GenBank/DDBJ whole genome shotgun (WGS) entry which is preliminary data.</text>
</comment>
<dbReference type="PANTHER" id="PTHR33112">
    <property type="entry name" value="DOMAIN PROTEIN, PUTATIVE-RELATED"/>
    <property type="match status" value="1"/>
</dbReference>
<dbReference type="Pfam" id="PF06985">
    <property type="entry name" value="HET"/>
    <property type="match status" value="1"/>
</dbReference>
<feature type="compositionally biased region" description="Basic and acidic residues" evidence="1">
    <location>
        <begin position="286"/>
        <end position="296"/>
    </location>
</feature>
<evidence type="ECO:0000313" key="4">
    <source>
        <dbReference type="Proteomes" id="UP001230504"/>
    </source>
</evidence>
<evidence type="ECO:0000256" key="1">
    <source>
        <dbReference type="SAM" id="MobiDB-lite"/>
    </source>
</evidence>
<name>A0AAD8V198_9PEZI</name>
<sequence>MFCTDNSLLISDLEGKGLVATRLLFFSLHPASDEVDIARLQLSESLSPDTRYVALSHRWGAHETCCTTLGNLKEMIETGVQVSKLPATFRDAVYVARGMGLSYLWIDSLCIVQDDKEDWKNEAQRMAIIYDNATYTIAANDGLDSSSGLSMRGSDLRSTNILDSRAWVCQERMVSPRSLIFTGDSVLWECRECDASVASPDLKLRRTIGAEETPTHPKDIFVYFRDWRLPLKEEEPARVTEIEDDDDEDSLESSEDEQSDIEETEDIPKDDAGALAHTRPRRRSSEHKAASKKGENLEDGNVALQETSYSQHTPNEIVLRNGTPEPDPNAALAAASDLRLDSEDATRRAEDIVFNNSEEAQEPPEHPDSEYDSDGYPAYTGGLPGHAANLSVFLQGGRTSKPYKLYPENLREGDADPFGDFIVVVSDLDDSLRPHYRLFLKTWWSFLSNYSPLSLTYGSDKFLAINGITSVAQRWTHLRSSFGLFYHFLETELMWYVDPDGPPGARHESWLVPTWSWASTRNARVKNDVYARYPLLGNIMIKPVITHAMGTAFDQPLPFAAWMARRYHSIEVKGDLRKGVVTAAQGADGKTRYPIVLDSVGRFSDEEVHDFRPDCAEDFPVGRPVKVLYMVWYHYDAEYFGLAEYIDTGLVLRQMKGETEIGMYEEDVPKSFLSDQRLFNRLGYLETRYPVGSLRDSDFMSELNWYFARLA</sequence>
<dbReference type="PANTHER" id="PTHR33112:SF10">
    <property type="entry name" value="TOL"/>
    <property type="match status" value="1"/>
</dbReference>
<keyword evidence="4" id="KW-1185">Reference proteome</keyword>
<dbReference type="EMBL" id="JAHLJV010000048">
    <property type="protein sequence ID" value="KAK1585081.1"/>
    <property type="molecule type" value="Genomic_DNA"/>
</dbReference>
<accession>A0AAD8V198</accession>
<reference evidence="3" key="1">
    <citation type="submission" date="2021-06" db="EMBL/GenBank/DDBJ databases">
        <title>Comparative genomics, transcriptomics and evolutionary studies reveal genomic signatures of adaptation to plant cell wall in hemibiotrophic fungi.</title>
        <authorList>
            <consortium name="DOE Joint Genome Institute"/>
            <person name="Baroncelli R."/>
            <person name="Diaz J.F."/>
            <person name="Benocci T."/>
            <person name="Peng M."/>
            <person name="Battaglia E."/>
            <person name="Haridas S."/>
            <person name="Andreopoulos W."/>
            <person name="Labutti K."/>
            <person name="Pangilinan J."/>
            <person name="Floch G.L."/>
            <person name="Makela M.R."/>
            <person name="Henrissat B."/>
            <person name="Grigoriev I.V."/>
            <person name="Crouch J.A."/>
            <person name="De Vries R.P."/>
            <person name="Sukno S.A."/>
            <person name="Thon M.R."/>
        </authorList>
    </citation>
    <scope>NUCLEOTIDE SEQUENCE</scope>
    <source>
        <strain evidence="3">CBS 125086</strain>
    </source>
</reference>
<evidence type="ECO:0000313" key="3">
    <source>
        <dbReference type="EMBL" id="KAK1585081.1"/>
    </source>
</evidence>
<dbReference type="InterPro" id="IPR010730">
    <property type="entry name" value="HET"/>
</dbReference>
<organism evidence="3 4">
    <name type="scientific">Colletotrichum navitas</name>
    <dbReference type="NCBI Taxonomy" id="681940"/>
    <lineage>
        <taxon>Eukaryota</taxon>
        <taxon>Fungi</taxon>
        <taxon>Dikarya</taxon>
        <taxon>Ascomycota</taxon>
        <taxon>Pezizomycotina</taxon>
        <taxon>Sordariomycetes</taxon>
        <taxon>Hypocreomycetidae</taxon>
        <taxon>Glomerellales</taxon>
        <taxon>Glomerellaceae</taxon>
        <taxon>Colletotrichum</taxon>
        <taxon>Colletotrichum graminicola species complex</taxon>
    </lineage>
</organism>
<evidence type="ECO:0000259" key="2">
    <source>
        <dbReference type="Pfam" id="PF06985"/>
    </source>
</evidence>
<feature type="region of interest" description="Disordered" evidence="1">
    <location>
        <begin position="235"/>
        <end position="330"/>
    </location>
</feature>